<dbReference type="GO" id="GO:0006487">
    <property type="term" value="P:protein N-linked glycosylation"/>
    <property type="evidence" value="ECO:0007669"/>
    <property type="project" value="TreeGrafter"/>
</dbReference>
<dbReference type="AlphaFoldDB" id="A0A383D325"/>
<sequence>MNLTIIILAHNEEKTIKKHVEDIKRKIINKIKKTELIILHDGSRDSTHKILLKLKRKLKFRYIYKKKRMGVHLALHKSLLLSKGKKIFFTDSGNKFKLKDFWKLYKFKNKYDLLSGYRVKRQDQIYRMFLTKFFNIFLRTFTISKFYDIDSGFKIFDKKKLKKILSIKKINSHFYMSEVCLKMIYAGASYKEIYVRYFQRP</sequence>
<organism evidence="2">
    <name type="scientific">marine metagenome</name>
    <dbReference type="NCBI Taxonomy" id="408172"/>
    <lineage>
        <taxon>unclassified sequences</taxon>
        <taxon>metagenomes</taxon>
        <taxon>ecological metagenomes</taxon>
    </lineage>
</organism>
<reference evidence="2" key="1">
    <citation type="submission" date="2018-05" db="EMBL/GenBank/DDBJ databases">
        <authorList>
            <person name="Lanie J.A."/>
            <person name="Ng W.-L."/>
            <person name="Kazmierczak K.M."/>
            <person name="Andrzejewski T.M."/>
            <person name="Davidsen T.M."/>
            <person name="Wayne K.J."/>
            <person name="Tettelin H."/>
            <person name="Glass J.I."/>
            <person name="Rusch D."/>
            <person name="Podicherti R."/>
            <person name="Tsui H.-C.T."/>
            <person name="Winkler M.E."/>
        </authorList>
    </citation>
    <scope>NUCLEOTIDE SEQUENCE</scope>
</reference>
<dbReference type="InterPro" id="IPR029044">
    <property type="entry name" value="Nucleotide-diphossugar_trans"/>
</dbReference>
<evidence type="ECO:0000313" key="2">
    <source>
        <dbReference type="EMBL" id="SVE38892.1"/>
    </source>
</evidence>
<dbReference type="InterPro" id="IPR001173">
    <property type="entry name" value="Glyco_trans_2-like"/>
</dbReference>
<gene>
    <name evidence="2" type="ORF">METZ01_LOCUS491746</name>
</gene>
<dbReference type="PANTHER" id="PTHR10859">
    <property type="entry name" value="GLYCOSYL TRANSFERASE"/>
    <property type="match status" value="1"/>
</dbReference>
<proteinExistence type="predicted"/>
<feature type="non-terminal residue" evidence="2">
    <location>
        <position position="201"/>
    </location>
</feature>
<feature type="domain" description="Glycosyltransferase 2-like" evidence="1">
    <location>
        <begin position="4"/>
        <end position="163"/>
    </location>
</feature>
<dbReference type="SUPFAM" id="SSF53448">
    <property type="entry name" value="Nucleotide-diphospho-sugar transferases"/>
    <property type="match status" value="1"/>
</dbReference>
<dbReference type="EMBL" id="UINC01213906">
    <property type="protein sequence ID" value="SVE38892.1"/>
    <property type="molecule type" value="Genomic_DNA"/>
</dbReference>
<dbReference type="PANTHER" id="PTHR10859:SF91">
    <property type="entry name" value="DOLICHYL-PHOSPHATE BETA-GLUCOSYLTRANSFERASE"/>
    <property type="match status" value="1"/>
</dbReference>
<dbReference type="Gene3D" id="3.90.550.10">
    <property type="entry name" value="Spore Coat Polysaccharide Biosynthesis Protein SpsA, Chain A"/>
    <property type="match status" value="1"/>
</dbReference>
<name>A0A383D325_9ZZZZ</name>
<dbReference type="Pfam" id="PF00535">
    <property type="entry name" value="Glycos_transf_2"/>
    <property type="match status" value="1"/>
</dbReference>
<evidence type="ECO:0000259" key="1">
    <source>
        <dbReference type="Pfam" id="PF00535"/>
    </source>
</evidence>
<accession>A0A383D325</accession>
<protein>
    <recommendedName>
        <fullName evidence="1">Glycosyltransferase 2-like domain-containing protein</fullName>
    </recommendedName>
</protein>